<proteinExistence type="predicted"/>
<evidence type="ECO:0000256" key="1">
    <source>
        <dbReference type="SAM" id="Phobius"/>
    </source>
</evidence>
<dbReference type="AlphaFoldDB" id="A0AA36JK06"/>
<keyword evidence="1" id="KW-1133">Transmembrane helix</keyword>
<gene>
    <name evidence="2" type="ORF">EVOR1521_LOCUS28417</name>
</gene>
<feature type="transmembrane region" description="Helical" evidence="1">
    <location>
        <begin position="144"/>
        <end position="163"/>
    </location>
</feature>
<keyword evidence="1" id="KW-0472">Membrane</keyword>
<name>A0AA36JK06_9DINO</name>
<organism evidence="2 3">
    <name type="scientific">Effrenium voratum</name>
    <dbReference type="NCBI Taxonomy" id="2562239"/>
    <lineage>
        <taxon>Eukaryota</taxon>
        <taxon>Sar</taxon>
        <taxon>Alveolata</taxon>
        <taxon>Dinophyceae</taxon>
        <taxon>Suessiales</taxon>
        <taxon>Symbiodiniaceae</taxon>
        <taxon>Effrenium</taxon>
    </lineage>
</organism>
<dbReference type="EMBL" id="CAUJNA010003631">
    <property type="protein sequence ID" value="CAJ1406456.1"/>
    <property type="molecule type" value="Genomic_DNA"/>
</dbReference>
<feature type="transmembrane region" description="Helical" evidence="1">
    <location>
        <begin position="81"/>
        <end position="101"/>
    </location>
</feature>
<protein>
    <submittedName>
        <fullName evidence="2">Uncharacterized protein</fullName>
    </submittedName>
</protein>
<sequence length="209" mass="23329">MLAAGVGISKKGIDGWTAWRFTLAYGHREDSRDLVAVAAFLTHGAEREMSSLPAVVGIDAEGDLVVLDDLLLTEVDRSFRIWRVYFVMVLWGAVYALRLLMSSTEADLRMVEDLFHLAMFAYLVVLLFVLMSRCDPAALCTSKAARWWLVLFGLVVLWLLLASHMPSDMPWGRWGREEAFNLGLEHSVLAALLCKLNSGAATDLRGLKR</sequence>
<accession>A0AA36JK06</accession>
<evidence type="ECO:0000313" key="2">
    <source>
        <dbReference type="EMBL" id="CAJ1406456.1"/>
    </source>
</evidence>
<reference evidence="2" key="1">
    <citation type="submission" date="2023-08" db="EMBL/GenBank/DDBJ databases">
        <authorList>
            <person name="Chen Y."/>
            <person name="Shah S."/>
            <person name="Dougan E. K."/>
            <person name="Thang M."/>
            <person name="Chan C."/>
        </authorList>
    </citation>
    <scope>NUCLEOTIDE SEQUENCE</scope>
</reference>
<comment type="caution">
    <text evidence="2">The sequence shown here is derived from an EMBL/GenBank/DDBJ whole genome shotgun (WGS) entry which is preliminary data.</text>
</comment>
<dbReference type="Proteomes" id="UP001178507">
    <property type="component" value="Unassembled WGS sequence"/>
</dbReference>
<evidence type="ECO:0000313" key="3">
    <source>
        <dbReference type="Proteomes" id="UP001178507"/>
    </source>
</evidence>
<keyword evidence="3" id="KW-1185">Reference proteome</keyword>
<feature type="transmembrane region" description="Helical" evidence="1">
    <location>
        <begin position="113"/>
        <end position="132"/>
    </location>
</feature>
<keyword evidence="1" id="KW-0812">Transmembrane</keyword>